<name>A0A3P6TPL0_LITSI</name>
<dbReference type="Proteomes" id="UP000277928">
    <property type="component" value="Unassembled WGS sequence"/>
</dbReference>
<dbReference type="AlphaFoldDB" id="A0A3P6TPL0"/>
<keyword evidence="3" id="KW-1185">Reference proteome</keyword>
<dbReference type="EMBL" id="UYRX01000679">
    <property type="protein sequence ID" value="VDK85263.1"/>
    <property type="molecule type" value="Genomic_DNA"/>
</dbReference>
<accession>A0A3P6TPL0</accession>
<evidence type="ECO:0000313" key="3">
    <source>
        <dbReference type="Proteomes" id="UP000277928"/>
    </source>
</evidence>
<protein>
    <submittedName>
        <fullName evidence="2">Uncharacterized protein</fullName>
    </submittedName>
</protein>
<reference evidence="2 3" key="1">
    <citation type="submission" date="2018-08" db="EMBL/GenBank/DDBJ databases">
        <authorList>
            <person name="Laetsch R D."/>
            <person name="Stevens L."/>
            <person name="Kumar S."/>
            <person name="Blaxter L. M."/>
        </authorList>
    </citation>
    <scope>NUCLEOTIDE SEQUENCE [LARGE SCALE GENOMIC DNA]</scope>
</reference>
<gene>
    <name evidence="2" type="ORF">NLS_LOCUS7044</name>
</gene>
<dbReference type="OrthoDB" id="5841171at2759"/>
<evidence type="ECO:0000256" key="1">
    <source>
        <dbReference type="SAM" id="MobiDB-lite"/>
    </source>
</evidence>
<proteinExistence type="predicted"/>
<feature type="region of interest" description="Disordered" evidence="1">
    <location>
        <begin position="1"/>
        <end position="92"/>
    </location>
</feature>
<organism evidence="2 3">
    <name type="scientific">Litomosoides sigmodontis</name>
    <name type="common">Filarial nematode worm</name>
    <dbReference type="NCBI Taxonomy" id="42156"/>
    <lineage>
        <taxon>Eukaryota</taxon>
        <taxon>Metazoa</taxon>
        <taxon>Ecdysozoa</taxon>
        <taxon>Nematoda</taxon>
        <taxon>Chromadorea</taxon>
        <taxon>Rhabditida</taxon>
        <taxon>Spirurina</taxon>
        <taxon>Spiruromorpha</taxon>
        <taxon>Filarioidea</taxon>
        <taxon>Onchocercidae</taxon>
        <taxon>Litomosoides</taxon>
    </lineage>
</organism>
<evidence type="ECO:0000313" key="2">
    <source>
        <dbReference type="EMBL" id="VDK85263.1"/>
    </source>
</evidence>
<dbReference type="STRING" id="42156.A0A3P6TPL0"/>
<sequence>MPGPPGHRGDLGIQGPVGPPGVNGKAELPGMQAIRKLGSPGPTGFPDEQSTTAIGEVGPVGLQDLMGLSGPTGLNDTDGEIPGIPGSDGAHCPCPPRGWFSIEKVEENPPEIAVQRESH</sequence>
<dbReference type="OMA" id="HCPCPPR"/>